<keyword evidence="4" id="KW-0677">Repeat</keyword>
<keyword evidence="13" id="KW-1185">Reference proteome</keyword>
<evidence type="ECO:0000256" key="4">
    <source>
        <dbReference type="ARBA" id="ARBA00022737"/>
    </source>
</evidence>
<evidence type="ECO:0000313" key="13">
    <source>
        <dbReference type="Proteomes" id="UP001177003"/>
    </source>
</evidence>
<evidence type="ECO:0000256" key="6">
    <source>
        <dbReference type="ARBA" id="ARBA00022840"/>
    </source>
</evidence>
<keyword evidence="10" id="KW-0732">Signal</keyword>
<keyword evidence="7 9" id="KW-1133">Transmembrane helix</keyword>
<dbReference type="AlphaFoldDB" id="A0AA36EES8"/>
<comment type="subcellular location">
    <subcellularLocation>
        <location evidence="1">Membrane</location>
    </subcellularLocation>
</comment>
<evidence type="ECO:0000256" key="3">
    <source>
        <dbReference type="ARBA" id="ARBA00022692"/>
    </source>
</evidence>
<protein>
    <recommendedName>
        <fullName evidence="11">Protein kinase domain-containing protein</fullName>
    </recommendedName>
</protein>
<dbReference type="Proteomes" id="UP001177003">
    <property type="component" value="Chromosome 7"/>
</dbReference>
<feature type="transmembrane region" description="Helical" evidence="9">
    <location>
        <begin position="236"/>
        <end position="257"/>
    </location>
</feature>
<evidence type="ECO:0000256" key="2">
    <source>
        <dbReference type="ARBA" id="ARBA00022614"/>
    </source>
</evidence>
<dbReference type="InterPro" id="IPR046959">
    <property type="entry name" value="PRK1-6/SRF4-like"/>
</dbReference>
<dbReference type="InterPro" id="IPR013210">
    <property type="entry name" value="LRR_N_plant-typ"/>
</dbReference>
<dbReference type="Gene3D" id="3.80.10.10">
    <property type="entry name" value="Ribonuclease Inhibitor"/>
    <property type="match status" value="2"/>
</dbReference>
<dbReference type="InterPro" id="IPR001611">
    <property type="entry name" value="Leu-rich_rpt"/>
</dbReference>
<evidence type="ECO:0000256" key="5">
    <source>
        <dbReference type="ARBA" id="ARBA00022741"/>
    </source>
</evidence>
<dbReference type="PROSITE" id="PS50011">
    <property type="entry name" value="PROTEIN_KINASE_DOM"/>
    <property type="match status" value="1"/>
</dbReference>
<accession>A0AA36EES8</accession>
<gene>
    <name evidence="12" type="ORF">LSALG_LOCUS32809</name>
</gene>
<keyword evidence="6" id="KW-0067">ATP-binding</keyword>
<dbReference type="GO" id="GO:0005524">
    <property type="term" value="F:ATP binding"/>
    <property type="evidence" value="ECO:0007669"/>
    <property type="project" value="UniProtKB-KW"/>
</dbReference>
<dbReference type="Pfam" id="PF00069">
    <property type="entry name" value="Pkinase"/>
    <property type="match status" value="1"/>
</dbReference>
<dbReference type="SUPFAM" id="SSF56112">
    <property type="entry name" value="Protein kinase-like (PK-like)"/>
    <property type="match status" value="1"/>
</dbReference>
<sequence>MTVAHLFLHVLICISILHYVNSSESDTLLEFKNSVTNGNKLTTWNPSTIPCNGNKPNWEGILCINDAISGIRLEGKGLGGIIDMNILTKLPSLITISFQNNSFEGEFPEFKKLRGLRSIFLTGNKFSREVPSNAFEGMRRLKKLYLADNHFKGRIPFSLTTLPRLRDLMLQNNQFEGAIPVFVSDKLMIVNFANNHLRGTIPKRLQKFPASQFSGNSELCGPPLKKCTAEIPTSTIILIASVVVAALAAITAAFLILRHFGPSAKDSFQVPPTYVKGATPSDHHDKMEQGCGKTTAKKIDSSHKLTFFRNDTEKFDLADLLKASAEILGGGVFGSSYKAALTREKVIVVKRFKHMNNVTNDEFVKHMRRLGKLNHPNLVPLIAFYYQEEEKLFVANYVQNFSLAVHLHGRRSNVRQTLDWPTRLKIVKGIARGLLHLYNELPSLIAPHGHLKSSNVLLNPEFDSLLTDYGLVPITNQEQARDVMISFKSPEYKQHGRITKKTDVWSLGVLILEIMTGKFPANSFQQSKGGDSELANFMDSVMKEEPTSDVLDKEMGGFDKRNEGQMLTLLNIGLNCCEPNVEKRWDIKEAVNRIEEVREKNDEDDDIKHSKRRTWLSFKKN</sequence>
<feature type="domain" description="Protein kinase" evidence="11">
    <location>
        <begin position="322"/>
        <end position="597"/>
    </location>
</feature>
<evidence type="ECO:0000256" key="1">
    <source>
        <dbReference type="ARBA" id="ARBA00004370"/>
    </source>
</evidence>
<feature type="signal peptide" evidence="10">
    <location>
        <begin position="1"/>
        <end position="22"/>
    </location>
</feature>
<dbReference type="PANTHER" id="PTHR48007">
    <property type="entry name" value="LEUCINE-RICH REPEAT RECEPTOR-LIKE PROTEIN KINASE PXC1"/>
    <property type="match status" value="1"/>
</dbReference>
<evidence type="ECO:0000256" key="10">
    <source>
        <dbReference type="SAM" id="SignalP"/>
    </source>
</evidence>
<dbReference type="GO" id="GO:0016020">
    <property type="term" value="C:membrane"/>
    <property type="evidence" value="ECO:0007669"/>
    <property type="project" value="UniProtKB-SubCell"/>
</dbReference>
<dbReference type="EMBL" id="OX465083">
    <property type="protein sequence ID" value="CAI9293801.1"/>
    <property type="molecule type" value="Genomic_DNA"/>
</dbReference>
<dbReference type="Pfam" id="PF13855">
    <property type="entry name" value="LRR_8"/>
    <property type="match status" value="1"/>
</dbReference>
<dbReference type="FunFam" id="3.30.200.20:FF:000307">
    <property type="entry name" value="pollen receptor-like kinase 1"/>
    <property type="match status" value="1"/>
</dbReference>
<keyword evidence="5" id="KW-0547">Nucleotide-binding</keyword>
<evidence type="ECO:0000256" key="8">
    <source>
        <dbReference type="ARBA" id="ARBA00023136"/>
    </source>
</evidence>
<evidence type="ECO:0000313" key="12">
    <source>
        <dbReference type="EMBL" id="CAI9293801.1"/>
    </source>
</evidence>
<dbReference type="InterPro" id="IPR032675">
    <property type="entry name" value="LRR_dom_sf"/>
</dbReference>
<organism evidence="12 13">
    <name type="scientific">Lactuca saligna</name>
    <name type="common">Willowleaf lettuce</name>
    <dbReference type="NCBI Taxonomy" id="75948"/>
    <lineage>
        <taxon>Eukaryota</taxon>
        <taxon>Viridiplantae</taxon>
        <taxon>Streptophyta</taxon>
        <taxon>Embryophyta</taxon>
        <taxon>Tracheophyta</taxon>
        <taxon>Spermatophyta</taxon>
        <taxon>Magnoliopsida</taxon>
        <taxon>eudicotyledons</taxon>
        <taxon>Gunneridae</taxon>
        <taxon>Pentapetalae</taxon>
        <taxon>asterids</taxon>
        <taxon>campanulids</taxon>
        <taxon>Asterales</taxon>
        <taxon>Asteraceae</taxon>
        <taxon>Cichorioideae</taxon>
        <taxon>Cichorieae</taxon>
        <taxon>Lactucinae</taxon>
        <taxon>Lactuca</taxon>
    </lineage>
</organism>
<dbReference type="InterPro" id="IPR011009">
    <property type="entry name" value="Kinase-like_dom_sf"/>
</dbReference>
<dbReference type="SUPFAM" id="SSF52058">
    <property type="entry name" value="L domain-like"/>
    <property type="match status" value="1"/>
</dbReference>
<dbReference type="Gene3D" id="3.30.200.20">
    <property type="entry name" value="Phosphorylase Kinase, domain 1"/>
    <property type="match status" value="1"/>
</dbReference>
<name>A0AA36EES8_LACSI</name>
<dbReference type="PANTHER" id="PTHR48007:SF64">
    <property type="entry name" value="POLLEN RECEPTOR-LIKE KINASE 1"/>
    <property type="match status" value="1"/>
</dbReference>
<dbReference type="GO" id="GO:0004672">
    <property type="term" value="F:protein kinase activity"/>
    <property type="evidence" value="ECO:0007669"/>
    <property type="project" value="InterPro"/>
</dbReference>
<evidence type="ECO:0000259" key="11">
    <source>
        <dbReference type="PROSITE" id="PS50011"/>
    </source>
</evidence>
<dbReference type="InterPro" id="IPR000719">
    <property type="entry name" value="Prot_kinase_dom"/>
</dbReference>
<reference evidence="12" key="1">
    <citation type="submission" date="2023-04" db="EMBL/GenBank/DDBJ databases">
        <authorList>
            <person name="Vijverberg K."/>
            <person name="Xiong W."/>
            <person name="Schranz E."/>
        </authorList>
    </citation>
    <scope>NUCLEOTIDE SEQUENCE</scope>
</reference>
<evidence type="ECO:0000256" key="9">
    <source>
        <dbReference type="SAM" id="Phobius"/>
    </source>
</evidence>
<keyword evidence="2" id="KW-0433">Leucine-rich repeat</keyword>
<dbReference type="Pfam" id="PF08263">
    <property type="entry name" value="LRRNT_2"/>
    <property type="match status" value="1"/>
</dbReference>
<dbReference type="Gene3D" id="1.10.510.10">
    <property type="entry name" value="Transferase(Phosphotransferase) domain 1"/>
    <property type="match status" value="1"/>
</dbReference>
<evidence type="ECO:0000256" key="7">
    <source>
        <dbReference type="ARBA" id="ARBA00022989"/>
    </source>
</evidence>
<feature type="chain" id="PRO_5041223839" description="Protein kinase domain-containing protein" evidence="10">
    <location>
        <begin position="23"/>
        <end position="621"/>
    </location>
</feature>
<proteinExistence type="predicted"/>
<keyword evidence="3 9" id="KW-0812">Transmembrane</keyword>
<keyword evidence="8 9" id="KW-0472">Membrane</keyword>